<dbReference type="Gene3D" id="3.40.50.300">
    <property type="entry name" value="P-loop containing nucleotide triphosphate hydrolases"/>
    <property type="match status" value="1"/>
</dbReference>
<name>A0A2G9TP77_TELCI</name>
<dbReference type="OrthoDB" id="10261556at2759"/>
<feature type="domain" description="Helicase C-terminal" evidence="9">
    <location>
        <begin position="247"/>
        <end position="332"/>
    </location>
</feature>
<feature type="non-terminal residue" evidence="10">
    <location>
        <position position="1"/>
    </location>
</feature>
<comment type="similarity">
    <text evidence="1">Belongs to the helicase family. RecQ subfamily.</text>
</comment>
<feature type="compositionally biased region" description="Low complexity" evidence="8">
    <location>
        <begin position="18"/>
        <end position="40"/>
    </location>
</feature>
<feature type="compositionally biased region" description="Low complexity" evidence="8">
    <location>
        <begin position="49"/>
        <end position="66"/>
    </location>
</feature>
<reference evidence="10 11" key="1">
    <citation type="submission" date="2015-09" db="EMBL/GenBank/DDBJ databases">
        <title>Draft genome of the parasitic nematode Teladorsagia circumcincta isolate WARC Sus (inbred).</title>
        <authorList>
            <person name="Mitreva M."/>
        </authorList>
    </citation>
    <scope>NUCLEOTIDE SEQUENCE [LARGE SCALE GENOMIC DNA]</scope>
    <source>
        <strain evidence="10 11">S</strain>
    </source>
</reference>
<dbReference type="GO" id="GO:0009378">
    <property type="term" value="F:four-way junction helicase activity"/>
    <property type="evidence" value="ECO:0007669"/>
    <property type="project" value="TreeGrafter"/>
</dbReference>
<proteinExistence type="inferred from homology"/>
<gene>
    <name evidence="10" type="ORF">TELCIR_18753</name>
</gene>
<evidence type="ECO:0000256" key="8">
    <source>
        <dbReference type="SAM" id="MobiDB-lite"/>
    </source>
</evidence>
<dbReference type="Proteomes" id="UP000230423">
    <property type="component" value="Unassembled WGS sequence"/>
</dbReference>
<evidence type="ECO:0000256" key="1">
    <source>
        <dbReference type="ARBA" id="ARBA00005446"/>
    </source>
</evidence>
<keyword evidence="2" id="KW-0238">DNA-binding</keyword>
<comment type="catalytic activity">
    <reaction evidence="5">
        <text>Couples ATP hydrolysis with the unwinding of duplex DNA by translocating in the 3'-5' direction.</text>
        <dbReference type="EC" id="5.6.2.4"/>
    </reaction>
</comment>
<evidence type="ECO:0000256" key="5">
    <source>
        <dbReference type="ARBA" id="ARBA00034617"/>
    </source>
</evidence>
<evidence type="ECO:0000313" key="10">
    <source>
        <dbReference type="EMBL" id="PIO59771.1"/>
    </source>
</evidence>
<dbReference type="InterPro" id="IPR001650">
    <property type="entry name" value="Helicase_C-like"/>
</dbReference>
<dbReference type="AlphaFoldDB" id="A0A2G9TP77"/>
<evidence type="ECO:0000313" key="11">
    <source>
        <dbReference type="Proteomes" id="UP000230423"/>
    </source>
</evidence>
<dbReference type="PROSITE" id="PS51194">
    <property type="entry name" value="HELICASE_CTER"/>
    <property type="match status" value="1"/>
</dbReference>
<feature type="compositionally biased region" description="Basic residues" evidence="8">
    <location>
        <begin position="69"/>
        <end position="78"/>
    </location>
</feature>
<accession>A0A2G9TP77</accession>
<dbReference type="GO" id="GO:0000724">
    <property type="term" value="P:double-strand break repair via homologous recombination"/>
    <property type="evidence" value="ECO:0007669"/>
    <property type="project" value="TreeGrafter"/>
</dbReference>
<dbReference type="PANTHER" id="PTHR13710:SF153">
    <property type="entry name" value="RECQ-LIKE DNA HELICASE BLM"/>
    <property type="match status" value="1"/>
</dbReference>
<dbReference type="PANTHER" id="PTHR13710">
    <property type="entry name" value="DNA HELICASE RECQ FAMILY MEMBER"/>
    <property type="match status" value="1"/>
</dbReference>
<evidence type="ECO:0000256" key="2">
    <source>
        <dbReference type="ARBA" id="ARBA00023125"/>
    </source>
</evidence>
<keyword evidence="11" id="KW-1185">Reference proteome</keyword>
<organism evidence="10 11">
    <name type="scientific">Teladorsagia circumcincta</name>
    <name type="common">Brown stomach worm</name>
    <name type="synonym">Ostertagia circumcincta</name>
    <dbReference type="NCBI Taxonomy" id="45464"/>
    <lineage>
        <taxon>Eukaryota</taxon>
        <taxon>Metazoa</taxon>
        <taxon>Ecdysozoa</taxon>
        <taxon>Nematoda</taxon>
        <taxon>Chromadorea</taxon>
        <taxon>Rhabditida</taxon>
        <taxon>Rhabditina</taxon>
        <taxon>Rhabditomorpha</taxon>
        <taxon>Strongyloidea</taxon>
        <taxon>Trichostrongylidae</taxon>
        <taxon>Teladorsagia</taxon>
    </lineage>
</organism>
<keyword evidence="4" id="KW-0539">Nucleus</keyword>
<protein>
    <recommendedName>
        <fullName evidence="6">DNA 3'-5' helicase</fullName>
        <ecNumber evidence="6">5.6.2.4</ecNumber>
    </recommendedName>
    <alternativeName>
        <fullName evidence="7">DNA 3'-5' helicase BLM</fullName>
    </alternativeName>
</protein>
<evidence type="ECO:0000256" key="4">
    <source>
        <dbReference type="ARBA" id="ARBA00023242"/>
    </source>
</evidence>
<dbReference type="GO" id="GO:0005634">
    <property type="term" value="C:nucleus"/>
    <property type="evidence" value="ECO:0007669"/>
    <property type="project" value="TreeGrafter"/>
</dbReference>
<dbReference type="GO" id="GO:0005737">
    <property type="term" value="C:cytoplasm"/>
    <property type="evidence" value="ECO:0007669"/>
    <property type="project" value="TreeGrafter"/>
</dbReference>
<feature type="compositionally biased region" description="Basic and acidic residues" evidence="8">
    <location>
        <begin position="1"/>
        <end position="15"/>
    </location>
</feature>
<dbReference type="SUPFAM" id="SSF52540">
    <property type="entry name" value="P-loop containing nucleoside triphosphate hydrolases"/>
    <property type="match status" value="1"/>
</dbReference>
<dbReference type="GO" id="GO:0005694">
    <property type="term" value="C:chromosome"/>
    <property type="evidence" value="ECO:0007669"/>
    <property type="project" value="TreeGrafter"/>
</dbReference>
<feature type="non-terminal residue" evidence="10">
    <location>
        <position position="332"/>
    </location>
</feature>
<sequence>RDEAEMRAQLEKLKDVQPAAPLPSLSSSVDAGSSSATSSSGPRGKYAPRFGRANSGRGRGAGNQNRPKATPRVRKKPSRGSSQGSSGGTRAKRARASFKPPTRGRGAKVGRAASSLNPMMFPANDSFDDDVYLETVAETAVNGKQCESDDSFDDEVTFTPSHAAESDGKRHDMHGQFRGFISDETDEFENEVTALGKELCDKMYKTLREKFGFNSFRHRQKAAVVAILLGHDAFVLMPTVMPKSKSVFARVIRRTQQLYPGKAGIIYCLSRKECERVCATLTSCGILAEAYHAGLSDTIQHRWLRNDINVICATIAFGMGVDKPDVRFIIHY</sequence>
<keyword evidence="3" id="KW-0413">Isomerase</keyword>
<evidence type="ECO:0000259" key="9">
    <source>
        <dbReference type="PROSITE" id="PS51194"/>
    </source>
</evidence>
<dbReference type="GO" id="GO:0003677">
    <property type="term" value="F:DNA binding"/>
    <property type="evidence" value="ECO:0007669"/>
    <property type="project" value="UniProtKB-KW"/>
</dbReference>
<dbReference type="EMBL" id="KZ356967">
    <property type="protein sequence ID" value="PIO59771.1"/>
    <property type="molecule type" value="Genomic_DNA"/>
</dbReference>
<dbReference type="GO" id="GO:0043138">
    <property type="term" value="F:3'-5' DNA helicase activity"/>
    <property type="evidence" value="ECO:0007669"/>
    <property type="project" value="UniProtKB-EC"/>
</dbReference>
<dbReference type="InterPro" id="IPR027417">
    <property type="entry name" value="P-loop_NTPase"/>
</dbReference>
<evidence type="ECO:0000256" key="6">
    <source>
        <dbReference type="ARBA" id="ARBA00034808"/>
    </source>
</evidence>
<feature type="region of interest" description="Disordered" evidence="8">
    <location>
        <begin position="1"/>
        <end position="113"/>
    </location>
</feature>
<evidence type="ECO:0000256" key="7">
    <source>
        <dbReference type="ARBA" id="ARBA00044542"/>
    </source>
</evidence>
<dbReference type="EC" id="5.6.2.4" evidence="6"/>
<evidence type="ECO:0000256" key="3">
    <source>
        <dbReference type="ARBA" id="ARBA00023235"/>
    </source>
</evidence>